<dbReference type="EMBL" id="JBHMDY010000006">
    <property type="protein sequence ID" value="MFB9260482.1"/>
    <property type="molecule type" value="Genomic_DNA"/>
</dbReference>
<keyword evidence="2 6" id="KW-0732">Signal</keyword>
<proteinExistence type="predicted"/>
<feature type="chain" id="PRO_5045651370" evidence="6">
    <location>
        <begin position="28"/>
        <end position="166"/>
    </location>
</feature>
<dbReference type="Proteomes" id="UP001589700">
    <property type="component" value="Unassembled WGS sequence"/>
</dbReference>
<evidence type="ECO:0000256" key="6">
    <source>
        <dbReference type="SAM" id="SignalP"/>
    </source>
</evidence>
<evidence type="ECO:0000256" key="3">
    <source>
        <dbReference type="ARBA" id="ARBA00023136"/>
    </source>
</evidence>
<comment type="caution">
    <text evidence="7">The sequence shown here is derived from an EMBL/GenBank/DDBJ whole genome shotgun (WGS) entry which is preliminary data.</text>
</comment>
<evidence type="ECO:0000313" key="7">
    <source>
        <dbReference type="EMBL" id="MFB9260482.1"/>
    </source>
</evidence>
<keyword evidence="5 7" id="KW-0449">Lipoprotein</keyword>
<protein>
    <submittedName>
        <fullName evidence="7">LppP/LprE family lipoprotein</fullName>
    </submittedName>
</protein>
<accession>A0ABV5JSU3</accession>
<dbReference type="InterPro" id="IPR025971">
    <property type="entry name" value="LppP/LprE"/>
</dbReference>
<dbReference type="RefSeq" id="WP_182631571.1">
    <property type="nucleotide sequence ID" value="NZ_JAALDM010000065.1"/>
</dbReference>
<keyword evidence="3" id="KW-0472">Membrane</keyword>
<reference evidence="7 8" key="1">
    <citation type="submission" date="2024-09" db="EMBL/GenBank/DDBJ databases">
        <authorList>
            <person name="Sun Q."/>
            <person name="Mori K."/>
        </authorList>
    </citation>
    <scope>NUCLEOTIDE SEQUENCE [LARGE SCALE GENOMIC DNA]</scope>
    <source>
        <strain evidence="7 8">CCM 7659</strain>
    </source>
</reference>
<organism evidence="7 8">
    <name type="scientific">Dietzia aerolata</name>
    <dbReference type="NCBI Taxonomy" id="595984"/>
    <lineage>
        <taxon>Bacteria</taxon>
        <taxon>Bacillati</taxon>
        <taxon>Actinomycetota</taxon>
        <taxon>Actinomycetes</taxon>
        <taxon>Mycobacteriales</taxon>
        <taxon>Dietziaceae</taxon>
        <taxon>Dietzia</taxon>
    </lineage>
</organism>
<evidence type="ECO:0000256" key="4">
    <source>
        <dbReference type="ARBA" id="ARBA00023139"/>
    </source>
</evidence>
<evidence type="ECO:0000256" key="2">
    <source>
        <dbReference type="ARBA" id="ARBA00022729"/>
    </source>
</evidence>
<evidence type="ECO:0000313" key="8">
    <source>
        <dbReference type="Proteomes" id="UP001589700"/>
    </source>
</evidence>
<gene>
    <name evidence="7" type="ORF">ACFFVD_11775</name>
</gene>
<sequence>MSRSTRSLSAAAFAVGLMAAAAPAANAVNTDSLGVPPADCEVDVAKVAEETPGPFDDEGWTVGEHSNLCGNLGYLVLETEGGTVTSPTKVLLYHHGKQVATQPADEGRVLVGGHSDFHVALRFQQPPADDEANADAGYLTTVYVWNPFAGDGDATPIGPLPAGITF</sequence>
<evidence type="ECO:0000256" key="5">
    <source>
        <dbReference type="ARBA" id="ARBA00023288"/>
    </source>
</evidence>
<dbReference type="Pfam" id="PF14041">
    <property type="entry name" value="Lipoprotein_21"/>
    <property type="match status" value="1"/>
</dbReference>
<feature type="signal peptide" evidence="6">
    <location>
        <begin position="1"/>
        <end position="27"/>
    </location>
</feature>
<keyword evidence="1" id="KW-1003">Cell membrane</keyword>
<evidence type="ECO:0000256" key="1">
    <source>
        <dbReference type="ARBA" id="ARBA00022475"/>
    </source>
</evidence>
<keyword evidence="8" id="KW-1185">Reference proteome</keyword>
<name>A0ABV5JSU3_9ACTN</name>
<keyword evidence="4" id="KW-0564">Palmitate</keyword>